<evidence type="ECO:0000256" key="1">
    <source>
        <dbReference type="SAM" id="MobiDB-lite"/>
    </source>
</evidence>
<keyword evidence="3" id="KW-1185">Reference proteome</keyword>
<reference evidence="2 3" key="1">
    <citation type="submission" date="2018-08" db="EMBL/GenBank/DDBJ databases">
        <title>Streptomyces NEAU-D10 sp. nov., a novel Actinomycete isolated from soil.</title>
        <authorList>
            <person name="Jin L."/>
        </authorList>
    </citation>
    <scope>NUCLEOTIDE SEQUENCE [LARGE SCALE GENOMIC DNA]</scope>
    <source>
        <strain evidence="2 3">NEAU-D10</strain>
    </source>
</reference>
<comment type="caution">
    <text evidence="2">The sequence shown here is derived from an EMBL/GenBank/DDBJ whole genome shotgun (WGS) entry which is preliminary data.</text>
</comment>
<dbReference type="RefSeq" id="WP_128504721.1">
    <property type="nucleotide sequence ID" value="NZ_QUAC01000049.1"/>
</dbReference>
<evidence type="ECO:0000313" key="2">
    <source>
        <dbReference type="EMBL" id="REK90982.1"/>
    </source>
</evidence>
<dbReference type="EMBL" id="QUAC01000049">
    <property type="protein sequence ID" value="REK90982.1"/>
    <property type="molecule type" value="Genomic_DNA"/>
</dbReference>
<evidence type="ECO:0000313" key="3">
    <source>
        <dbReference type="Proteomes" id="UP000262477"/>
    </source>
</evidence>
<dbReference type="OrthoDB" id="4255650at2"/>
<accession>A0A371Q8G6</accession>
<protein>
    <submittedName>
        <fullName evidence="2">Uncharacterized protein</fullName>
    </submittedName>
</protein>
<gene>
    <name evidence="2" type="ORF">DY245_07330</name>
</gene>
<feature type="region of interest" description="Disordered" evidence="1">
    <location>
        <begin position="62"/>
        <end position="82"/>
    </location>
</feature>
<sequence>MTTHTAQPLGLGHWSHPLLGRLVIDHAHGDLIGILRAIAPDPKDSNPGLALRIPDAPPVAWLAPKGGGREWTTDPTAIEATR</sequence>
<proteinExistence type="predicted"/>
<name>A0A371Q8G6_STRIH</name>
<dbReference type="AlphaFoldDB" id="A0A371Q8G6"/>
<dbReference type="Proteomes" id="UP000262477">
    <property type="component" value="Unassembled WGS sequence"/>
</dbReference>
<organism evidence="2 3">
    <name type="scientific">Streptomyces inhibens</name>
    <dbReference type="NCBI Taxonomy" id="2293571"/>
    <lineage>
        <taxon>Bacteria</taxon>
        <taxon>Bacillati</taxon>
        <taxon>Actinomycetota</taxon>
        <taxon>Actinomycetes</taxon>
        <taxon>Kitasatosporales</taxon>
        <taxon>Streptomycetaceae</taxon>
        <taxon>Streptomyces</taxon>
    </lineage>
</organism>